<dbReference type="AlphaFoldDB" id="H2Y1D6"/>
<reference evidence="1" key="2">
    <citation type="journal article" date="2008" name="Genome Biol.">
        <title>Improved genome assembly and evidence-based global gene model set for the chordate Ciona intestinalis: new insight into intron and operon populations.</title>
        <authorList>
            <person name="Satou Y."/>
            <person name="Mineta K."/>
            <person name="Ogasawara M."/>
            <person name="Sasakura Y."/>
            <person name="Shoguchi E."/>
            <person name="Ueno K."/>
            <person name="Yamada L."/>
            <person name="Matsumoto J."/>
            <person name="Wasserscheid J."/>
            <person name="Dewar K."/>
            <person name="Wiley G.B."/>
            <person name="Macmil S.L."/>
            <person name="Roe B.A."/>
            <person name="Zeller R.W."/>
            <person name="Hastings K.E."/>
            <person name="Lemaire P."/>
            <person name="Lindquist E."/>
            <person name="Endo T."/>
            <person name="Hotta K."/>
            <person name="Inaba K."/>
        </authorList>
    </citation>
    <scope>NUCLEOTIDE SEQUENCE [LARGE SCALE GENOMIC DNA]</scope>
    <source>
        <strain evidence="1">wild type</strain>
    </source>
</reference>
<evidence type="ECO:0000313" key="1">
    <source>
        <dbReference type="Ensembl" id="ENSCINP00000035720.1"/>
    </source>
</evidence>
<reference evidence="1" key="4">
    <citation type="submission" date="2025-09" db="UniProtKB">
        <authorList>
            <consortium name="Ensembl"/>
        </authorList>
    </citation>
    <scope>IDENTIFICATION</scope>
</reference>
<dbReference type="HOGENOM" id="CLU_2503512_0_0_1"/>
<dbReference type="EMBL" id="EAAA01001004">
    <property type="status" value="NOT_ANNOTATED_CDS"/>
    <property type="molecule type" value="Genomic_DNA"/>
</dbReference>
<dbReference type="Proteomes" id="UP000008144">
    <property type="component" value="Chromosome 12"/>
</dbReference>
<keyword evidence="2" id="KW-1185">Reference proteome</keyword>
<evidence type="ECO:0000313" key="2">
    <source>
        <dbReference type="Proteomes" id="UP000008144"/>
    </source>
</evidence>
<dbReference type="Ensembl" id="ENSCINT00000033896.1">
    <property type="protein sequence ID" value="ENSCINP00000035720.1"/>
    <property type="gene ID" value="ENSCING00000025158.1"/>
</dbReference>
<organism evidence="1 2">
    <name type="scientific">Ciona intestinalis</name>
    <name type="common">Transparent sea squirt</name>
    <name type="synonym">Ascidia intestinalis</name>
    <dbReference type="NCBI Taxonomy" id="7719"/>
    <lineage>
        <taxon>Eukaryota</taxon>
        <taxon>Metazoa</taxon>
        <taxon>Chordata</taxon>
        <taxon>Tunicata</taxon>
        <taxon>Ascidiacea</taxon>
        <taxon>Phlebobranchia</taxon>
        <taxon>Cionidae</taxon>
        <taxon>Ciona</taxon>
    </lineage>
</organism>
<sequence>FPLSAVLSPTGSCVLFKVFSFSALAVDFVSGSDNFSSFLTLKVRDNFRALELCFSLFVLSVDFFCASFDFFKDFKDKGGVLTSEVL</sequence>
<reference evidence="2" key="1">
    <citation type="journal article" date="2002" name="Science">
        <title>The draft genome of Ciona intestinalis: insights into chordate and vertebrate origins.</title>
        <authorList>
            <person name="Dehal P."/>
            <person name="Satou Y."/>
            <person name="Campbell R.K."/>
            <person name="Chapman J."/>
            <person name="Degnan B."/>
            <person name="De Tomaso A."/>
            <person name="Davidson B."/>
            <person name="Di Gregorio A."/>
            <person name="Gelpke M."/>
            <person name="Goodstein D.M."/>
            <person name="Harafuji N."/>
            <person name="Hastings K.E."/>
            <person name="Ho I."/>
            <person name="Hotta K."/>
            <person name="Huang W."/>
            <person name="Kawashima T."/>
            <person name="Lemaire P."/>
            <person name="Martinez D."/>
            <person name="Meinertzhagen I.A."/>
            <person name="Necula S."/>
            <person name="Nonaka M."/>
            <person name="Putnam N."/>
            <person name="Rash S."/>
            <person name="Saiga H."/>
            <person name="Satake M."/>
            <person name="Terry A."/>
            <person name="Yamada L."/>
            <person name="Wang H.G."/>
            <person name="Awazu S."/>
            <person name="Azumi K."/>
            <person name="Boore J."/>
            <person name="Branno M."/>
            <person name="Chin-Bow S."/>
            <person name="DeSantis R."/>
            <person name="Doyle S."/>
            <person name="Francino P."/>
            <person name="Keys D.N."/>
            <person name="Haga S."/>
            <person name="Hayashi H."/>
            <person name="Hino K."/>
            <person name="Imai K.S."/>
            <person name="Inaba K."/>
            <person name="Kano S."/>
            <person name="Kobayashi K."/>
            <person name="Kobayashi M."/>
            <person name="Lee B.I."/>
            <person name="Makabe K.W."/>
            <person name="Manohar C."/>
            <person name="Matassi G."/>
            <person name="Medina M."/>
            <person name="Mochizuki Y."/>
            <person name="Mount S."/>
            <person name="Morishita T."/>
            <person name="Miura S."/>
            <person name="Nakayama A."/>
            <person name="Nishizaka S."/>
            <person name="Nomoto H."/>
            <person name="Ohta F."/>
            <person name="Oishi K."/>
            <person name="Rigoutsos I."/>
            <person name="Sano M."/>
            <person name="Sasaki A."/>
            <person name="Sasakura Y."/>
            <person name="Shoguchi E."/>
            <person name="Shin-i T."/>
            <person name="Spagnuolo A."/>
            <person name="Stainier D."/>
            <person name="Suzuki M.M."/>
            <person name="Tassy O."/>
            <person name="Takatori N."/>
            <person name="Tokuoka M."/>
            <person name="Yagi K."/>
            <person name="Yoshizaki F."/>
            <person name="Wada S."/>
            <person name="Zhang C."/>
            <person name="Hyatt P.D."/>
            <person name="Larimer F."/>
            <person name="Detter C."/>
            <person name="Doggett N."/>
            <person name="Glavina T."/>
            <person name="Hawkins T."/>
            <person name="Richardson P."/>
            <person name="Lucas S."/>
            <person name="Kohara Y."/>
            <person name="Levine M."/>
            <person name="Satoh N."/>
            <person name="Rokhsar D.S."/>
        </authorList>
    </citation>
    <scope>NUCLEOTIDE SEQUENCE [LARGE SCALE GENOMIC DNA]</scope>
</reference>
<dbReference type="InParanoid" id="H2Y1D6"/>
<proteinExistence type="predicted"/>
<name>H2Y1D6_CIOIN</name>
<reference evidence="1" key="3">
    <citation type="submission" date="2025-08" db="UniProtKB">
        <authorList>
            <consortium name="Ensembl"/>
        </authorList>
    </citation>
    <scope>IDENTIFICATION</scope>
</reference>
<accession>H2Y1D6</accession>
<protein>
    <submittedName>
        <fullName evidence="1">Uncharacterized protein</fullName>
    </submittedName>
</protein>